<gene>
    <name evidence="1" type="ORF">IUJ34_27095</name>
</gene>
<accession>A0A7S9E236</accession>
<dbReference type="Proteomes" id="UP000594592">
    <property type="component" value="Plasmid pKPHS1"/>
</dbReference>
<name>A0A7S9E236_KLEPN</name>
<proteinExistence type="predicted"/>
<reference evidence="1 2" key="1">
    <citation type="submission" date="2020-11" db="EMBL/GenBank/DDBJ databases">
        <title>Whole Genome sequence of MDR strain of Klebsiella pneumoniae K219 isolated from sputum.</title>
        <authorList>
            <person name="Aditi B.P."/>
            <person name="Mahalakshmi K."/>
            <person name="Naveen Kumar V."/>
        </authorList>
    </citation>
    <scope>NUCLEOTIDE SEQUENCE [LARGE SCALE GENOMIC DNA]</scope>
    <source>
        <strain evidence="1 2">K219</strain>
        <plasmid evidence="1 2">pKPHS1</plasmid>
    </source>
</reference>
<protein>
    <submittedName>
        <fullName evidence="1">Uncharacterized protein</fullName>
    </submittedName>
</protein>
<keyword evidence="1" id="KW-0614">Plasmid</keyword>
<geneLocation type="plasmid" evidence="1 2">
    <name>pKPHS1</name>
</geneLocation>
<dbReference type="AlphaFoldDB" id="A0A7S9E236"/>
<dbReference type="EMBL" id="CP064822">
    <property type="protein sequence ID" value="QPG08052.1"/>
    <property type="molecule type" value="Genomic_DNA"/>
</dbReference>
<sequence length="64" mass="7096">MGLLSVFAPRLFLKNFHDPLDEAHLFEVLLNANTHPALLVTGTSKIESCFAFGFFLLSLVDSDD</sequence>
<evidence type="ECO:0000313" key="2">
    <source>
        <dbReference type="Proteomes" id="UP000594592"/>
    </source>
</evidence>
<organism evidence="1 2">
    <name type="scientific">Klebsiella pneumoniae subsp. pneumoniae</name>
    <dbReference type="NCBI Taxonomy" id="72407"/>
    <lineage>
        <taxon>Bacteria</taxon>
        <taxon>Pseudomonadati</taxon>
        <taxon>Pseudomonadota</taxon>
        <taxon>Gammaproteobacteria</taxon>
        <taxon>Enterobacterales</taxon>
        <taxon>Enterobacteriaceae</taxon>
        <taxon>Klebsiella/Raoultella group</taxon>
        <taxon>Klebsiella</taxon>
        <taxon>Klebsiella pneumoniae complex</taxon>
    </lineage>
</organism>
<evidence type="ECO:0000313" key="1">
    <source>
        <dbReference type="EMBL" id="QPG08052.1"/>
    </source>
</evidence>